<accession>A0A328B6Z2</accession>
<comment type="subcellular location">
    <subcellularLocation>
        <location evidence="1">Membrane</location>
        <topology evidence="1">Multi-pass membrane protein</topology>
    </subcellularLocation>
</comment>
<evidence type="ECO:0000256" key="9">
    <source>
        <dbReference type="ARBA" id="ARBA00022692"/>
    </source>
</evidence>
<evidence type="ECO:0000256" key="12">
    <source>
        <dbReference type="ARBA" id="ARBA00023136"/>
    </source>
</evidence>
<reference evidence="19 20" key="1">
    <citation type="submission" date="2018-05" db="EMBL/GenBank/DDBJ databases">
        <authorList>
            <person name="Lanie J.A."/>
            <person name="Ng W.-L."/>
            <person name="Kazmierczak K.M."/>
            <person name="Andrzejewski T.M."/>
            <person name="Davidsen T.M."/>
            <person name="Wayne K.J."/>
            <person name="Tettelin H."/>
            <person name="Glass J.I."/>
            <person name="Rusch D."/>
            <person name="Podicherti R."/>
            <person name="Tsui H.-C.T."/>
            <person name="Winkler M.E."/>
        </authorList>
    </citation>
    <scope>NUCLEOTIDE SEQUENCE [LARGE SCALE GENOMIC DNA]</scope>
    <source>
        <strain evidence="19 20">BUT-10</strain>
    </source>
</reference>
<evidence type="ECO:0000256" key="16">
    <source>
        <dbReference type="NCBIfam" id="TIGR00560"/>
    </source>
</evidence>
<feature type="transmembrane region" description="Helical" evidence="18">
    <location>
        <begin position="176"/>
        <end position="197"/>
    </location>
</feature>
<evidence type="ECO:0000256" key="7">
    <source>
        <dbReference type="ARBA" id="ARBA00022516"/>
    </source>
</evidence>
<gene>
    <name evidence="19" type="primary">pgsA</name>
    <name evidence="19" type="ORF">DJ019_18605</name>
</gene>
<dbReference type="AlphaFoldDB" id="A0A328B6Z2"/>
<dbReference type="InterPro" id="IPR000462">
    <property type="entry name" value="CDP-OH_P_trans"/>
</dbReference>
<dbReference type="RefSeq" id="WP_111277862.1">
    <property type="nucleotide sequence ID" value="NZ_QFYS01000010.1"/>
</dbReference>
<evidence type="ECO:0000256" key="6">
    <source>
        <dbReference type="ARBA" id="ARBA00014944"/>
    </source>
</evidence>
<name>A0A328B6Z2_9CAUL</name>
<evidence type="ECO:0000313" key="19">
    <source>
        <dbReference type="EMBL" id="RAK62863.1"/>
    </source>
</evidence>
<dbReference type="OrthoDB" id="9796672at2"/>
<dbReference type="Pfam" id="PF01066">
    <property type="entry name" value="CDP-OH_P_transf"/>
    <property type="match status" value="1"/>
</dbReference>
<evidence type="ECO:0000256" key="3">
    <source>
        <dbReference type="ARBA" id="ARBA00005189"/>
    </source>
</evidence>
<evidence type="ECO:0000256" key="18">
    <source>
        <dbReference type="SAM" id="Phobius"/>
    </source>
</evidence>
<keyword evidence="9 18" id="KW-0812">Transmembrane</keyword>
<keyword evidence="13" id="KW-0594">Phospholipid biosynthesis</keyword>
<dbReference type="Proteomes" id="UP000249524">
    <property type="component" value="Unassembled WGS sequence"/>
</dbReference>
<evidence type="ECO:0000256" key="11">
    <source>
        <dbReference type="ARBA" id="ARBA00023098"/>
    </source>
</evidence>
<comment type="similarity">
    <text evidence="4 17">Belongs to the CDP-alcohol phosphatidyltransferase class-I family.</text>
</comment>
<evidence type="ECO:0000256" key="10">
    <source>
        <dbReference type="ARBA" id="ARBA00022989"/>
    </source>
</evidence>
<dbReference type="InterPro" id="IPR048254">
    <property type="entry name" value="CDP_ALCOHOL_P_TRANSF_CS"/>
</dbReference>
<dbReference type="InterPro" id="IPR050324">
    <property type="entry name" value="CDP-alcohol_PTase-I"/>
</dbReference>
<dbReference type="GO" id="GO:0046474">
    <property type="term" value="P:glycerophospholipid biosynthetic process"/>
    <property type="evidence" value="ECO:0007669"/>
    <property type="project" value="TreeGrafter"/>
</dbReference>
<keyword evidence="8 17" id="KW-0808">Transferase</keyword>
<dbReference type="GO" id="GO:0008444">
    <property type="term" value="F:CDP-diacylglycerol-glycerol-3-phosphate 3-phosphatidyltransferase activity"/>
    <property type="evidence" value="ECO:0007669"/>
    <property type="project" value="UniProtKB-UniRule"/>
</dbReference>
<keyword evidence="20" id="KW-1185">Reference proteome</keyword>
<evidence type="ECO:0000256" key="15">
    <source>
        <dbReference type="ARBA" id="ARBA00048586"/>
    </source>
</evidence>
<dbReference type="InterPro" id="IPR004570">
    <property type="entry name" value="Phosphatidylglycerol_P_synth"/>
</dbReference>
<feature type="transmembrane region" description="Helical" evidence="18">
    <location>
        <begin position="48"/>
        <end position="66"/>
    </location>
</feature>
<comment type="catalytic activity">
    <reaction evidence="15">
        <text>a CDP-1,2-diacyl-sn-glycerol + sn-glycerol 3-phosphate = a 1,2-diacyl-sn-glycero-3-phospho-(1'-sn-glycero-3'-phosphate) + CMP + H(+)</text>
        <dbReference type="Rhea" id="RHEA:12593"/>
        <dbReference type="ChEBI" id="CHEBI:15378"/>
        <dbReference type="ChEBI" id="CHEBI:57597"/>
        <dbReference type="ChEBI" id="CHEBI:58332"/>
        <dbReference type="ChEBI" id="CHEBI:60110"/>
        <dbReference type="ChEBI" id="CHEBI:60377"/>
        <dbReference type="EC" id="2.7.8.5"/>
    </reaction>
</comment>
<comment type="pathway">
    <text evidence="3">Lipid metabolism.</text>
</comment>
<keyword evidence="7" id="KW-0444">Lipid biosynthesis</keyword>
<evidence type="ECO:0000256" key="13">
    <source>
        <dbReference type="ARBA" id="ARBA00023209"/>
    </source>
</evidence>
<dbReference type="PANTHER" id="PTHR14269">
    <property type="entry name" value="CDP-DIACYLGLYCEROL--GLYCEROL-3-PHOSPHATE 3-PHOSPHATIDYLTRANSFERASE-RELATED"/>
    <property type="match status" value="1"/>
</dbReference>
<dbReference type="EMBL" id="QFYS01000010">
    <property type="protein sequence ID" value="RAK62863.1"/>
    <property type="molecule type" value="Genomic_DNA"/>
</dbReference>
<feature type="transmembrane region" description="Helical" evidence="18">
    <location>
        <begin position="87"/>
        <end position="114"/>
    </location>
</feature>
<comment type="caution">
    <text evidence="19">The sequence shown here is derived from an EMBL/GenBank/DDBJ whole genome shotgun (WGS) entry which is preliminary data.</text>
</comment>
<dbReference type="PANTHER" id="PTHR14269:SF62">
    <property type="entry name" value="CDP-DIACYLGLYCEROL--GLYCEROL-3-PHOSPHATE 3-PHOSPHATIDYLTRANSFERASE 1, CHLOROPLASTIC"/>
    <property type="match status" value="1"/>
</dbReference>
<proteinExistence type="inferred from homology"/>
<dbReference type="GO" id="GO:0016020">
    <property type="term" value="C:membrane"/>
    <property type="evidence" value="ECO:0007669"/>
    <property type="project" value="UniProtKB-SubCell"/>
</dbReference>
<dbReference type="PROSITE" id="PS00379">
    <property type="entry name" value="CDP_ALCOHOL_P_TRANSF"/>
    <property type="match status" value="1"/>
</dbReference>
<organism evidence="19 20">
    <name type="scientific">Phenylobacterium kunshanense</name>
    <dbReference type="NCBI Taxonomy" id="1445034"/>
    <lineage>
        <taxon>Bacteria</taxon>
        <taxon>Pseudomonadati</taxon>
        <taxon>Pseudomonadota</taxon>
        <taxon>Alphaproteobacteria</taxon>
        <taxon>Caulobacterales</taxon>
        <taxon>Caulobacteraceae</taxon>
        <taxon>Phenylobacterium</taxon>
    </lineage>
</organism>
<evidence type="ECO:0000256" key="8">
    <source>
        <dbReference type="ARBA" id="ARBA00022679"/>
    </source>
</evidence>
<comment type="pathway">
    <text evidence="2">Phospholipid metabolism; phosphatidylglycerol biosynthesis; phosphatidylglycerol from CDP-diacylglycerol: step 1/2.</text>
</comment>
<dbReference type="Gene3D" id="1.20.120.1760">
    <property type="match status" value="1"/>
</dbReference>
<dbReference type="EC" id="2.7.8.5" evidence="5 16"/>
<dbReference type="InterPro" id="IPR043130">
    <property type="entry name" value="CDP-OH_PTrfase_TM_dom"/>
</dbReference>
<sequence>MKSLPNILTGSRLVMALFMFVAFAAASGAVPYFSGRLEPDAQFALQRWAVYAFVLAAVTDFFDGWLARKLDAVSVWGAILDPIGDKVLVCGAILGLMSLGPQPMVVLPAGLILFREFTVSALREVGAGRGVKLPVTLLAKWKTTLQLTALAMELVVAAWGAFSLPDGTAFRAGFEVAAHTLFWIAAVVTLITGFQYWEQTRKTLAAQEG</sequence>
<keyword evidence="14" id="KW-1208">Phospholipid metabolism</keyword>
<keyword evidence="12 18" id="KW-0472">Membrane</keyword>
<evidence type="ECO:0000256" key="14">
    <source>
        <dbReference type="ARBA" id="ARBA00023264"/>
    </source>
</evidence>
<protein>
    <recommendedName>
        <fullName evidence="6 16">CDP-diacylglycerol--glycerol-3-phosphate 3-phosphatidyltransferase</fullName>
        <ecNumber evidence="5 16">2.7.8.5</ecNumber>
    </recommendedName>
</protein>
<evidence type="ECO:0000256" key="2">
    <source>
        <dbReference type="ARBA" id="ARBA00005042"/>
    </source>
</evidence>
<feature type="transmembrane region" description="Helical" evidence="18">
    <location>
        <begin position="12"/>
        <end position="33"/>
    </location>
</feature>
<evidence type="ECO:0000256" key="17">
    <source>
        <dbReference type="RuleBase" id="RU003750"/>
    </source>
</evidence>
<evidence type="ECO:0000256" key="4">
    <source>
        <dbReference type="ARBA" id="ARBA00010441"/>
    </source>
</evidence>
<feature type="transmembrane region" description="Helical" evidence="18">
    <location>
        <begin position="144"/>
        <end position="164"/>
    </location>
</feature>
<dbReference type="NCBIfam" id="TIGR00560">
    <property type="entry name" value="pgsA"/>
    <property type="match status" value="1"/>
</dbReference>
<dbReference type="PIRSF" id="PIRSF000847">
    <property type="entry name" value="Phos_ph_gly_syn"/>
    <property type="match status" value="1"/>
</dbReference>
<keyword evidence="11" id="KW-0443">Lipid metabolism</keyword>
<evidence type="ECO:0000256" key="1">
    <source>
        <dbReference type="ARBA" id="ARBA00004141"/>
    </source>
</evidence>
<evidence type="ECO:0000313" key="20">
    <source>
        <dbReference type="Proteomes" id="UP000249524"/>
    </source>
</evidence>
<evidence type="ECO:0000256" key="5">
    <source>
        <dbReference type="ARBA" id="ARBA00013170"/>
    </source>
</evidence>
<keyword evidence="10 18" id="KW-1133">Transmembrane helix</keyword>